<feature type="region of interest" description="Disordered" evidence="1">
    <location>
        <begin position="1"/>
        <end position="38"/>
    </location>
</feature>
<dbReference type="AlphaFoldDB" id="A0A3N4HN09"/>
<name>A0A3N4HN09_ASCIM</name>
<feature type="compositionally biased region" description="Basic and acidic residues" evidence="1">
    <location>
        <begin position="1"/>
        <end position="12"/>
    </location>
</feature>
<organism evidence="2 3">
    <name type="scientific">Ascobolus immersus RN42</name>
    <dbReference type="NCBI Taxonomy" id="1160509"/>
    <lineage>
        <taxon>Eukaryota</taxon>
        <taxon>Fungi</taxon>
        <taxon>Dikarya</taxon>
        <taxon>Ascomycota</taxon>
        <taxon>Pezizomycotina</taxon>
        <taxon>Pezizomycetes</taxon>
        <taxon>Pezizales</taxon>
        <taxon>Ascobolaceae</taxon>
        <taxon>Ascobolus</taxon>
    </lineage>
</organism>
<gene>
    <name evidence="2" type="ORF">BJ508DRAFT_313402</name>
</gene>
<evidence type="ECO:0000313" key="3">
    <source>
        <dbReference type="Proteomes" id="UP000275078"/>
    </source>
</evidence>
<evidence type="ECO:0000313" key="2">
    <source>
        <dbReference type="EMBL" id="RPA73888.1"/>
    </source>
</evidence>
<accession>A0A3N4HN09</accession>
<feature type="compositionally biased region" description="Low complexity" evidence="1">
    <location>
        <begin position="16"/>
        <end position="25"/>
    </location>
</feature>
<dbReference type="EMBL" id="ML119808">
    <property type="protein sequence ID" value="RPA73888.1"/>
    <property type="molecule type" value="Genomic_DNA"/>
</dbReference>
<keyword evidence="3" id="KW-1185">Reference proteome</keyword>
<proteinExistence type="predicted"/>
<feature type="region of interest" description="Disordered" evidence="1">
    <location>
        <begin position="54"/>
        <end position="80"/>
    </location>
</feature>
<protein>
    <submittedName>
        <fullName evidence="2">Uncharacterized protein</fullName>
    </submittedName>
</protein>
<reference evidence="2 3" key="1">
    <citation type="journal article" date="2018" name="Nat. Ecol. Evol.">
        <title>Pezizomycetes genomes reveal the molecular basis of ectomycorrhizal truffle lifestyle.</title>
        <authorList>
            <person name="Murat C."/>
            <person name="Payen T."/>
            <person name="Noel B."/>
            <person name="Kuo A."/>
            <person name="Morin E."/>
            <person name="Chen J."/>
            <person name="Kohler A."/>
            <person name="Krizsan K."/>
            <person name="Balestrini R."/>
            <person name="Da Silva C."/>
            <person name="Montanini B."/>
            <person name="Hainaut M."/>
            <person name="Levati E."/>
            <person name="Barry K.W."/>
            <person name="Belfiori B."/>
            <person name="Cichocki N."/>
            <person name="Clum A."/>
            <person name="Dockter R.B."/>
            <person name="Fauchery L."/>
            <person name="Guy J."/>
            <person name="Iotti M."/>
            <person name="Le Tacon F."/>
            <person name="Lindquist E.A."/>
            <person name="Lipzen A."/>
            <person name="Malagnac F."/>
            <person name="Mello A."/>
            <person name="Molinier V."/>
            <person name="Miyauchi S."/>
            <person name="Poulain J."/>
            <person name="Riccioni C."/>
            <person name="Rubini A."/>
            <person name="Sitrit Y."/>
            <person name="Splivallo R."/>
            <person name="Traeger S."/>
            <person name="Wang M."/>
            <person name="Zifcakova L."/>
            <person name="Wipf D."/>
            <person name="Zambonelli A."/>
            <person name="Paolocci F."/>
            <person name="Nowrousian M."/>
            <person name="Ottonello S."/>
            <person name="Baldrian P."/>
            <person name="Spatafora J.W."/>
            <person name="Henrissat B."/>
            <person name="Nagy L.G."/>
            <person name="Aury J.M."/>
            <person name="Wincker P."/>
            <person name="Grigoriev I.V."/>
            <person name="Bonfante P."/>
            <person name="Martin F.M."/>
        </authorList>
    </citation>
    <scope>NUCLEOTIDE SEQUENCE [LARGE SCALE GENOMIC DNA]</scope>
    <source>
        <strain evidence="2 3">RN42</strain>
    </source>
</reference>
<evidence type="ECO:0000256" key="1">
    <source>
        <dbReference type="SAM" id="MobiDB-lite"/>
    </source>
</evidence>
<sequence length="280" mass="30455">MAERKIADDGQADKPTTTLAADTTTPSGSTIDVPPPTAPKAEFNLVVIDASNPVLPTTDRPESPLTVLGHRSRTPSPAFSEASSVRTIITVLGYRTRSPSPGAEASRPSSAGVTSIVETSSISSAGSVEDTIAKTQAALKFFERFINDNLCDEKNGIAHEFGDEKEIRITTIGGSSKDPDLFIDEKNSLCLQFQDRNVLAELEVLAEYEHLADFKPFAFIVPEKAWEQFQQVVKRHPQPQQPDIIQQSSAELKRHASQKASIHGEPAEDEDDTGLIITWC</sequence>
<feature type="region of interest" description="Disordered" evidence="1">
    <location>
        <begin position="246"/>
        <end position="273"/>
    </location>
</feature>
<dbReference type="Proteomes" id="UP000275078">
    <property type="component" value="Unassembled WGS sequence"/>
</dbReference>